<dbReference type="GO" id="GO:0000036">
    <property type="term" value="F:acyl carrier activity"/>
    <property type="evidence" value="ECO:0007669"/>
    <property type="project" value="TreeGrafter"/>
</dbReference>
<proteinExistence type="predicted"/>
<sequence length="151" mass="17893">MGLDSVELVMAWEEEFGIDIPDEAAAHMFTPADAIDWVCKQVNASEDRDPCFSMVEFHRVREHHFTKLGVPRREVKLQSVLSRGWFTRHTVRDEVKHRVEIRTKALMKRRKYVPQWNRSEVREVVRWIIREQLGVDEFSDKDEFVRDLGLG</sequence>
<dbReference type="RefSeq" id="WP_113957421.1">
    <property type="nucleotide sequence ID" value="NZ_QNRR01000002.1"/>
</dbReference>
<dbReference type="InterPro" id="IPR036736">
    <property type="entry name" value="ACP-like_sf"/>
</dbReference>
<name>A0A366HSH5_9BACT</name>
<evidence type="ECO:0000313" key="4">
    <source>
        <dbReference type="EMBL" id="RBP45853.1"/>
    </source>
</evidence>
<keyword evidence="2" id="KW-0597">Phosphoprotein</keyword>
<evidence type="ECO:0000259" key="3">
    <source>
        <dbReference type="PROSITE" id="PS50075"/>
    </source>
</evidence>
<keyword evidence="5" id="KW-1185">Reference proteome</keyword>
<evidence type="ECO:0000256" key="2">
    <source>
        <dbReference type="ARBA" id="ARBA00022553"/>
    </source>
</evidence>
<dbReference type="PROSITE" id="PS50075">
    <property type="entry name" value="CARRIER"/>
    <property type="match status" value="1"/>
</dbReference>
<dbReference type="InterPro" id="IPR003231">
    <property type="entry name" value="ACP"/>
</dbReference>
<protein>
    <submittedName>
        <fullName evidence="4">Acyl carrier protein</fullName>
    </submittedName>
</protein>
<dbReference type="AlphaFoldDB" id="A0A366HSH5"/>
<dbReference type="PANTHER" id="PTHR20863:SF76">
    <property type="entry name" value="CARRIER DOMAIN-CONTAINING PROTEIN"/>
    <property type="match status" value="1"/>
</dbReference>
<dbReference type="SUPFAM" id="SSF47336">
    <property type="entry name" value="ACP-like"/>
    <property type="match status" value="1"/>
</dbReference>
<evidence type="ECO:0000256" key="1">
    <source>
        <dbReference type="ARBA" id="ARBA00022450"/>
    </source>
</evidence>
<reference evidence="4 5" key="1">
    <citation type="submission" date="2018-06" db="EMBL/GenBank/DDBJ databases">
        <title>Genomic Encyclopedia of Type Strains, Phase IV (KMG-IV): sequencing the most valuable type-strain genomes for metagenomic binning, comparative biology and taxonomic classification.</title>
        <authorList>
            <person name="Goeker M."/>
        </authorList>
    </citation>
    <scope>NUCLEOTIDE SEQUENCE [LARGE SCALE GENOMIC DNA]</scope>
    <source>
        <strain evidence="4 5">DSM 25532</strain>
    </source>
</reference>
<dbReference type="Gene3D" id="1.10.1200.10">
    <property type="entry name" value="ACP-like"/>
    <property type="match status" value="1"/>
</dbReference>
<dbReference type="GO" id="GO:0000035">
    <property type="term" value="F:acyl binding"/>
    <property type="evidence" value="ECO:0007669"/>
    <property type="project" value="TreeGrafter"/>
</dbReference>
<dbReference type="OrthoDB" id="883085at2"/>
<dbReference type="Proteomes" id="UP000253426">
    <property type="component" value="Unassembled WGS sequence"/>
</dbReference>
<dbReference type="InterPro" id="IPR009081">
    <property type="entry name" value="PP-bd_ACP"/>
</dbReference>
<evidence type="ECO:0000313" key="5">
    <source>
        <dbReference type="Proteomes" id="UP000253426"/>
    </source>
</evidence>
<dbReference type="PANTHER" id="PTHR20863">
    <property type="entry name" value="ACYL CARRIER PROTEIN"/>
    <property type="match status" value="1"/>
</dbReference>
<keyword evidence="1" id="KW-0596">Phosphopantetheine</keyword>
<dbReference type="EMBL" id="QNRR01000002">
    <property type="protein sequence ID" value="RBP45853.1"/>
    <property type="molecule type" value="Genomic_DNA"/>
</dbReference>
<gene>
    <name evidence="4" type="ORF">DES53_102236</name>
</gene>
<accession>A0A366HSH5</accession>
<comment type="caution">
    <text evidence="4">The sequence shown here is derived from an EMBL/GenBank/DDBJ whole genome shotgun (WGS) entry which is preliminary data.</text>
</comment>
<organism evidence="4 5">
    <name type="scientific">Roseimicrobium gellanilyticum</name>
    <dbReference type="NCBI Taxonomy" id="748857"/>
    <lineage>
        <taxon>Bacteria</taxon>
        <taxon>Pseudomonadati</taxon>
        <taxon>Verrucomicrobiota</taxon>
        <taxon>Verrucomicrobiia</taxon>
        <taxon>Verrucomicrobiales</taxon>
        <taxon>Verrucomicrobiaceae</taxon>
        <taxon>Roseimicrobium</taxon>
    </lineage>
</organism>
<feature type="domain" description="Carrier" evidence="3">
    <location>
        <begin position="1"/>
        <end position="42"/>
    </location>
</feature>